<evidence type="ECO:0000259" key="6">
    <source>
        <dbReference type="PROSITE" id="PS50262"/>
    </source>
</evidence>
<keyword evidence="4 5" id="KW-0472">Membrane</keyword>
<evidence type="ECO:0000256" key="3">
    <source>
        <dbReference type="ARBA" id="ARBA00022989"/>
    </source>
</evidence>
<proteinExistence type="predicted"/>
<feature type="domain" description="G-protein coupled receptors family 1 profile" evidence="6">
    <location>
        <begin position="38"/>
        <end position="277"/>
    </location>
</feature>
<dbReference type="GO" id="GO:0016020">
    <property type="term" value="C:membrane"/>
    <property type="evidence" value="ECO:0007669"/>
    <property type="project" value="UniProtKB-SubCell"/>
</dbReference>
<dbReference type="AlphaFoldDB" id="A0A9Q0DIS4"/>
<protein>
    <recommendedName>
        <fullName evidence="6">G-protein coupled receptors family 1 profile domain-containing protein</fullName>
    </recommendedName>
</protein>
<dbReference type="InterPro" id="IPR017452">
    <property type="entry name" value="GPCR_Rhodpsn_7TM"/>
</dbReference>
<organism evidence="7 8">
    <name type="scientific">Muraenolepis orangiensis</name>
    <name type="common">Patagonian moray cod</name>
    <dbReference type="NCBI Taxonomy" id="630683"/>
    <lineage>
        <taxon>Eukaryota</taxon>
        <taxon>Metazoa</taxon>
        <taxon>Chordata</taxon>
        <taxon>Craniata</taxon>
        <taxon>Vertebrata</taxon>
        <taxon>Euteleostomi</taxon>
        <taxon>Actinopterygii</taxon>
        <taxon>Neopterygii</taxon>
        <taxon>Teleostei</taxon>
        <taxon>Neoteleostei</taxon>
        <taxon>Acanthomorphata</taxon>
        <taxon>Zeiogadaria</taxon>
        <taxon>Gadariae</taxon>
        <taxon>Gadiformes</taxon>
        <taxon>Muraenolepidoidei</taxon>
        <taxon>Muraenolepididae</taxon>
        <taxon>Muraenolepis</taxon>
    </lineage>
</organism>
<dbReference type="GO" id="GO:0005549">
    <property type="term" value="F:odorant binding"/>
    <property type="evidence" value="ECO:0007669"/>
    <property type="project" value="TreeGrafter"/>
</dbReference>
<dbReference type="Pfam" id="PF00001">
    <property type="entry name" value="7tm_1"/>
    <property type="match status" value="1"/>
</dbReference>
<comment type="caution">
    <text evidence="7">The sequence shown here is derived from an EMBL/GenBank/DDBJ whole genome shotgun (WGS) entry which is preliminary data.</text>
</comment>
<name>A0A9Q0DIS4_9TELE</name>
<dbReference type="GO" id="GO:0004930">
    <property type="term" value="F:G protein-coupled receptor activity"/>
    <property type="evidence" value="ECO:0007669"/>
    <property type="project" value="InterPro"/>
</dbReference>
<evidence type="ECO:0000256" key="1">
    <source>
        <dbReference type="ARBA" id="ARBA00004370"/>
    </source>
</evidence>
<dbReference type="Gene3D" id="1.20.1070.10">
    <property type="entry name" value="Rhodopsin 7-helix transmembrane proteins"/>
    <property type="match status" value="1"/>
</dbReference>
<evidence type="ECO:0000256" key="4">
    <source>
        <dbReference type="ARBA" id="ARBA00023136"/>
    </source>
</evidence>
<comment type="subcellular location">
    <subcellularLocation>
        <location evidence="1">Membrane</location>
    </subcellularLocation>
</comment>
<sequence>MSNIYQPPQNSSTAGVIEELLELKVFFSFAPWLIFLYINCVMLYTLRSKIVFRETSRYLLLYNLLLVETLQMALSQLIYLLAVGQVLMTSIMCLLIILLTILNTTISPLNLAVMSLERYVAVCFPLMYGNIVTVTSTYGAIAVVWAICFAGILVRVLMLVALDRRPFDQSMSIVCTKMGTPYIVTGVEAMPNIFQPPQNSSTAGVNREDKAGVMVFFSLAQCLIFLYINCVMLYTLRSKIVFRETSRYPLLYNLLLVETLQMALAQLMFYWPLAKCS</sequence>
<keyword evidence="8" id="KW-1185">Reference proteome</keyword>
<accession>A0A9Q0DIS4</accession>
<feature type="transmembrane region" description="Helical" evidence="5">
    <location>
        <begin position="25"/>
        <end position="46"/>
    </location>
</feature>
<keyword evidence="3 5" id="KW-1133">Transmembrane helix</keyword>
<dbReference type="SUPFAM" id="SSF81321">
    <property type="entry name" value="Family A G protein-coupled receptor-like"/>
    <property type="match status" value="1"/>
</dbReference>
<evidence type="ECO:0000256" key="2">
    <source>
        <dbReference type="ARBA" id="ARBA00022692"/>
    </source>
</evidence>
<dbReference type="EMBL" id="JANIIK010000115">
    <property type="protein sequence ID" value="KAJ3589072.1"/>
    <property type="molecule type" value="Genomic_DNA"/>
</dbReference>
<evidence type="ECO:0000256" key="5">
    <source>
        <dbReference type="SAM" id="Phobius"/>
    </source>
</evidence>
<feature type="transmembrane region" description="Helical" evidence="5">
    <location>
        <begin position="248"/>
        <end position="271"/>
    </location>
</feature>
<dbReference type="PANTHER" id="PTHR26451:SF866">
    <property type="entry name" value="ODORANT RECEPTOR-RELATED"/>
    <property type="match status" value="1"/>
</dbReference>
<dbReference type="PANTHER" id="PTHR26451">
    <property type="entry name" value="G_PROTEIN_RECEP_F1_2 DOMAIN-CONTAINING PROTEIN"/>
    <property type="match status" value="1"/>
</dbReference>
<feature type="transmembrane region" description="Helical" evidence="5">
    <location>
        <begin position="86"/>
        <end position="106"/>
    </location>
</feature>
<feature type="transmembrane region" description="Helical" evidence="5">
    <location>
        <begin position="58"/>
        <end position="80"/>
    </location>
</feature>
<dbReference type="Proteomes" id="UP001148018">
    <property type="component" value="Unassembled WGS sequence"/>
</dbReference>
<dbReference type="PROSITE" id="PS50262">
    <property type="entry name" value="G_PROTEIN_RECEP_F1_2"/>
    <property type="match status" value="1"/>
</dbReference>
<gene>
    <name evidence="7" type="ORF">NHX12_009920</name>
</gene>
<dbReference type="GO" id="GO:0004984">
    <property type="term" value="F:olfactory receptor activity"/>
    <property type="evidence" value="ECO:0007669"/>
    <property type="project" value="TreeGrafter"/>
</dbReference>
<dbReference type="InterPro" id="IPR052921">
    <property type="entry name" value="GPCR1_Superfamily_Member"/>
</dbReference>
<feature type="transmembrane region" description="Helical" evidence="5">
    <location>
        <begin position="142"/>
        <end position="162"/>
    </location>
</feature>
<evidence type="ECO:0000313" key="8">
    <source>
        <dbReference type="Proteomes" id="UP001148018"/>
    </source>
</evidence>
<keyword evidence="2 5" id="KW-0812">Transmembrane</keyword>
<dbReference type="OrthoDB" id="5967704at2759"/>
<dbReference type="InterPro" id="IPR000276">
    <property type="entry name" value="GPCR_Rhodpsn"/>
</dbReference>
<dbReference type="CDD" id="cd00637">
    <property type="entry name" value="7tm_classA_rhodopsin-like"/>
    <property type="match status" value="1"/>
</dbReference>
<reference evidence="7" key="1">
    <citation type="submission" date="2022-07" db="EMBL/GenBank/DDBJ databases">
        <title>Chromosome-level genome of Muraenolepis orangiensis.</title>
        <authorList>
            <person name="Kim J."/>
        </authorList>
    </citation>
    <scope>NUCLEOTIDE SEQUENCE</scope>
    <source>
        <strain evidence="7">KU_S4_2022</strain>
        <tissue evidence="7">Muscle</tissue>
    </source>
</reference>
<evidence type="ECO:0000313" key="7">
    <source>
        <dbReference type="EMBL" id="KAJ3589072.1"/>
    </source>
</evidence>
<feature type="transmembrane region" description="Helical" evidence="5">
    <location>
        <begin position="214"/>
        <end position="236"/>
    </location>
</feature>